<dbReference type="InterPro" id="IPR010280">
    <property type="entry name" value="U5_MeTrfase_fam"/>
</dbReference>
<proteinExistence type="inferred from homology"/>
<dbReference type="RefSeq" id="WP_345031309.1">
    <property type="nucleotide sequence ID" value="NZ_BAABGL010000008.1"/>
</dbReference>
<organism evidence="7 8">
    <name type="scientific">Brevibacterium pityocampae</name>
    <dbReference type="NCBI Taxonomy" id="506594"/>
    <lineage>
        <taxon>Bacteria</taxon>
        <taxon>Bacillati</taxon>
        <taxon>Actinomycetota</taxon>
        <taxon>Actinomycetes</taxon>
        <taxon>Micrococcales</taxon>
        <taxon>Brevibacteriaceae</taxon>
        <taxon>Brevibacterium</taxon>
    </lineage>
</organism>
<reference evidence="8" key="1">
    <citation type="journal article" date="2019" name="Int. J. Syst. Evol. Microbiol.">
        <title>The Global Catalogue of Microorganisms (GCM) 10K type strain sequencing project: providing services to taxonomists for standard genome sequencing and annotation.</title>
        <authorList>
            <consortium name="The Broad Institute Genomics Platform"/>
            <consortium name="The Broad Institute Genome Sequencing Center for Infectious Disease"/>
            <person name="Wu L."/>
            <person name="Ma J."/>
        </authorList>
    </citation>
    <scope>NUCLEOTIDE SEQUENCE [LARGE SCALE GENOMIC DNA]</scope>
    <source>
        <strain evidence="8">JCM 17808</strain>
    </source>
</reference>
<dbReference type="PROSITE" id="PS51687">
    <property type="entry name" value="SAM_MT_RNA_M5U"/>
    <property type="match status" value="1"/>
</dbReference>
<dbReference type="PROSITE" id="PS50926">
    <property type="entry name" value="TRAM"/>
    <property type="match status" value="1"/>
</dbReference>
<dbReference type="InterPro" id="IPR030390">
    <property type="entry name" value="MeTrfase_TrmA_AS"/>
</dbReference>
<dbReference type="SUPFAM" id="SSF50249">
    <property type="entry name" value="Nucleic acid-binding proteins"/>
    <property type="match status" value="1"/>
</dbReference>
<evidence type="ECO:0000256" key="5">
    <source>
        <dbReference type="PROSITE-ProRule" id="PRU10015"/>
    </source>
</evidence>
<dbReference type="Pfam" id="PF05958">
    <property type="entry name" value="tRNA_U5-meth_tr"/>
    <property type="match status" value="1"/>
</dbReference>
<dbReference type="PANTHER" id="PTHR11061">
    <property type="entry name" value="RNA M5U METHYLTRANSFERASE"/>
    <property type="match status" value="1"/>
</dbReference>
<evidence type="ECO:0000256" key="1">
    <source>
        <dbReference type="ARBA" id="ARBA00022603"/>
    </source>
</evidence>
<comment type="caution">
    <text evidence="7">The sequence shown here is derived from an EMBL/GenBank/DDBJ whole genome shotgun (WGS) entry which is preliminary data.</text>
</comment>
<feature type="binding site" evidence="4">
    <location>
        <position position="302"/>
    </location>
    <ligand>
        <name>S-adenosyl-L-methionine</name>
        <dbReference type="ChEBI" id="CHEBI:59789"/>
    </ligand>
</feature>
<dbReference type="InterPro" id="IPR029063">
    <property type="entry name" value="SAM-dependent_MTases_sf"/>
</dbReference>
<dbReference type="SUPFAM" id="SSF53335">
    <property type="entry name" value="S-adenosyl-L-methionine-dependent methyltransferases"/>
    <property type="match status" value="1"/>
</dbReference>
<dbReference type="Pfam" id="PF01938">
    <property type="entry name" value="TRAM"/>
    <property type="match status" value="1"/>
</dbReference>
<name>A0ABP8JG48_9MICO</name>
<protein>
    <submittedName>
        <fullName evidence="7">TRAM domain-containing protein</fullName>
    </submittedName>
</protein>
<dbReference type="Gene3D" id="2.40.50.1070">
    <property type="match status" value="1"/>
</dbReference>
<dbReference type="InterPro" id="IPR002792">
    <property type="entry name" value="TRAM_dom"/>
</dbReference>
<feature type="binding site" evidence="4">
    <location>
        <position position="324"/>
    </location>
    <ligand>
        <name>S-adenosyl-L-methionine</name>
        <dbReference type="ChEBI" id="CHEBI:59789"/>
    </ligand>
</feature>
<evidence type="ECO:0000256" key="4">
    <source>
        <dbReference type="PROSITE-ProRule" id="PRU01024"/>
    </source>
</evidence>
<dbReference type="Gene3D" id="2.40.50.140">
    <property type="entry name" value="Nucleic acid-binding proteins"/>
    <property type="match status" value="1"/>
</dbReference>
<evidence type="ECO:0000259" key="6">
    <source>
        <dbReference type="PROSITE" id="PS50926"/>
    </source>
</evidence>
<keyword evidence="1 4" id="KW-0489">Methyltransferase</keyword>
<dbReference type="CDD" id="cd02440">
    <property type="entry name" value="AdoMet_MTases"/>
    <property type="match status" value="1"/>
</dbReference>
<evidence type="ECO:0000313" key="7">
    <source>
        <dbReference type="EMBL" id="GAA4390001.1"/>
    </source>
</evidence>
<dbReference type="EMBL" id="BAABGL010000008">
    <property type="protein sequence ID" value="GAA4390001.1"/>
    <property type="molecule type" value="Genomic_DNA"/>
</dbReference>
<dbReference type="Proteomes" id="UP001500642">
    <property type="component" value="Unassembled WGS sequence"/>
</dbReference>
<feature type="active site" description="Nucleophile" evidence="4">
    <location>
        <position position="391"/>
    </location>
</feature>
<keyword evidence="3 4" id="KW-0949">S-adenosyl-L-methionine</keyword>
<gene>
    <name evidence="7" type="ORF">GCM10023167_16220</name>
</gene>
<dbReference type="InterPro" id="IPR012340">
    <property type="entry name" value="NA-bd_OB-fold"/>
</dbReference>
<sequence length="433" mass="45166">MTDTGTEAPAELVLEITGQAAGGESIARHDGRVVFVTGGIPGETVRVRITEERTRLLRAEVTAVLEASPHRVADRRAALGAAGVGGIEFAHVALAHSRALKQQAAADQFTRLGRLDRVPEISSAPREAAGGSGLDWRTRVQLAVDEAGRPGMLAARSRRVLPVDTLPLAVPELAALGLHRLRLPGISRLELAAGTGGGAVVAHGRPAPESTDALGRALAEAPGEWSLLVRSRGAGRNRGGRGRTQLRTVSGSGRVRQRVAGIDRGFELAADGFWQVHVDAAAVLSERVVAETAGARQVLDLYCGAGLFSVAVAEAHAVPVTGIEGSAAAIASAREVARGLPAEFAAARVEELPALPEADTVVLDPPRAGVGPEVVRLLLESPAERIVYVSCDGATFARDARGLVDGGFRLVRTAGFDLFPLTAHTEFVSVLER</sequence>
<comment type="similarity">
    <text evidence="4">Belongs to the class I-like SAM-binding methyltransferase superfamily. RNA M5U methyltransferase family.</text>
</comment>
<accession>A0ABP8JG48</accession>
<evidence type="ECO:0000256" key="2">
    <source>
        <dbReference type="ARBA" id="ARBA00022679"/>
    </source>
</evidence>
<evidence type="ECO:0000256" key="3">
    <source>
        <dbReference type="ARBA" id="ARBA00022691"/>
    </source>
</evidence>
<dbReference type="PANTHER" id="PTHR11061:SF30">
    <property type="entry name" value="TRNA (URACIL(54)-C(5))-METHYLTRANSFERASE"/>
    <property type="match status" value="1"/>
</dbReference>
<dbReference type="Gene3D" id="3.40.50.150">
    <property type="entry name" value="Vaccinia Virus protein VP39"/>
    <property type="match status" value="1"/>
</dbReference>
<feature type="active site" evidence="5">
    <location>
        <position position="391"/>
    </location>
</feature>
<evidence type="ECO:0000313" key="8">
    <source>
        <dbReference type="Proteomes" id="UP001500642"/>
    </source>
</evidence>
<dbReference type="PROSITE" id="PS01230">
    <property type="entry name" value="TRMA_1"/>
    <property type="match status" value="1"/>
</dbReference>
<keyword evidence="2 4" id="KW-0808">Transferase</keyword>
<feature type="binding site" evidence="4">
    <location>
        <position position="364"/>
    </location>
    <ligand>
        <name>S-adenosyl-L-methionine</name>
        <dbReference type="ChEBI" id="CHEBI:59789"/>
    </ligand>
</feature>
<keyword evidence="8" id="KW-1185">Reference proteome</keyword>
<feature type="domain" description="TRAM" evidence="6">
    <location>
        <begin position="1"/>
        <end position="63"/>
    </location>
</feature>
<feature type="binding site" evidence="4">
    <location>
        <position position="275"/>
    </location>
    <ligand>
        <name>S-adenosyl-L-methionine</name>
        <dbReference type="ChEBI" id="CHEBI:59789"/>
    </ligand>
</feature>